<evidence type="ECO:0000313" key="3">
    <source>
        <dbReference type="Proteomes" id="UP001189429"/>
    </source>
</evidence>
<gene>
    <name evidence="2" type="ORF">PCOR1329_LOCUS21369</name>
</gene>
<proteinExistence type="predicted"/>
<feature type="region of interest" description="Disordered" evidence="1">
    <location>
        <begin position="627"/>
        <end position="667"/>
    </location>
</feature>
<reference evidence="2" key="1">
    <citation type="submission" date="2023-10" db="EMBL/GenBank/DDBJ databases">
        <authorList>
            <person name="Chen Y."/>
            <person name="Shah S."/>
            <person name="Dougan E. K."/>
            <person name="Thang M."/>
            <person name="Chan C."/>
        </authorList>
    </citation>
    <scope>NUCLEOTIDE SEQUENCE [LARGE SCALE GENOMIC DNA]</scope>
</reference>
<organism evidence="2 3">
    <name type="scientific">Prorocentrum cordatum</name>
    <dbReference type="NCBI Taxonomy" id="2364126"/>
    <lineage>
        <taxon>Eukaryota</taxon>
        <taxon>Sar</taxon>
        <taxon>Alveolata</taxon>
        <taxon>Dinophyceae</taxon>
        <taxon>Prorocentrales</taxon>
        <taxon>Prorocentraceae</taxon>
        <taxon>Prorocentrum</taxon>
    </lineage>
</organism>
<comment type="caution">
    <text evidence="2">The sequence shown here is derived from an EMBL/GenBank/DDBJ whole genome shotgun (WGS) entry which is preliminary data.</text>
</comment>
<protein>
    <submittedName>
        <fullName evidence="2">Uncharacterized protein</fullName>
    </submittedName>
</protein>
<sequence length="960" mass="107566">MHMLRFIRCTAFLRKFKDLEKQSEATFKAHYPRVYEDMLAELFNNGFSYPSRAQLYAARPRLDMAVMSIERRMLSVGPWSRPRVGRRTIHLYTDSSPNSGEEIMGSLCDIFIPGASVLGHLLPGVCLGHGYQGAMDKAFALLWQLWLIAGPRMETLEHVLEDCLSITTDMGHERLIADLGNCLTVFASKLGLQVSAMFASYSRLLEFCVAVPDWHHLISGCLKASLQALEEWPNILNTLRAHCRFFRSDSYREALVVWLKTNGHGDFSKLLRYFSASFAKWRFETFLDVVVSLSRLRNICSFFRPHMLGALQDAQDFNEVLKHKGNSHFWRWVSGFTMMAKPIDRFRTWAAACPHPAHQEALMKGKSVKCEMLGRRLHEASKRVHDLRTELTRTAETLVVGDVGGDEAVFSDLTFCLRRFLPEFKEKFGWVDMMPYTFANATDQAVAQSMIQQWEVIPRRDHHRMTVLLMDEFEQDIRRIADEGSGGDVPSRLEEQVEAFRRIPLSSQVAEGYHRSTKLGKTRGGVSRLPWLLSSNRIWQNLDVVAMLEDCPEGEACLDCEFRHATRVLQTKSKLFLKRVKQPLRQCIQRVYRLGEFNHFDWAEIMTGDAAAAAIAIAGIEDGADAGVGPPVGDGGAGDGGDGLPPSPGRDAALVEPHGGPPLPADQGASLKKSYLDAVIHPRCFYSVAVPDNDDPFVFEVLKVVTRPWLTVNPIRAQVRKPIFELAIQTYAFWGPDRGAGAIIYPDGDGLRTDLVATAPWANLMEELYAWEVARNHDMPGCLDLKACSLARPTMALADSQCPPLVIMKELNRRGFVMSDTLVVHKSEGAPLTEYSIRKVSSRREYLQCLLSWDTLVGQGLAEMRSDAPIDYYKNLLRGSIVPPGLSAKMYRRILQGEQIEDVIAELDLPEAVEDGDAIAPGGGPEPAALEDGSESGGPIGDELVFELLIEFQQLELEYL</sequence>
<evidence type="ECO:0000313" key="2">
    <source>
        <dbReference type="EMBL" id="CAK0819359.1"/>
    </source>
</evidence>
<feature type="region of interest" description="Disordered" evidence="1">
    <location>
        <begin position="916"/>
        <end position="936"/>
    </location>
</feature>
<feature type="compositionally biased region" description="Gly residues" evidence="1">
    <location>
        <begin position="630"/>
        <end position="643"/>
    </location>
</feature>
<dbReference type="EMBL" id="CAUYUJ010007027">
    <property type="protein sequence ID" value="CAK0819359.1"/>
    <property type="molecule type" value="Genomic_DNA"/>
</dbReference>
<keyword evidence="3" id="KW-1185">Reference proteome</keyword>
<dbReference type="Proteomes" id="UP001189429">
    <property type="component" value="Unassembled WGS sequence"/>
</dbReference>
<accession>A0ABN9RM41</accession>
<evidence type="ECO:0000256" key="1">
    <source>
        <dbReference type="SAM" id="MobiDB-lite"/>
    </source>
</evidence>
<name>A0ABN9RM41_9DINO</name>